<dbReference type="Pfam" id="PF00043">
    <property type="entry name" value="GST_C"/>
    <property type="match status" value="1"/>
</dbReference>
<proteinExistence type="inferred from homology"/>
<dbReference type="CDD" id="cd03056">
    <property type="entry name" value="GST_N_4"/>
    <property type="match status" value="1"/>
</dbReference>
<gene>
    <name evidence="5" type="ORF">HQ393_14175</name>
</gene>
<dbReference type="InterPro" id="IPR010987">
    <property type="entry name" value="Glutathione-S-Trfase_C-like"/>
</dbReference>
<keyword evidence="2 5" id="KW-0808">Transferase</keyword>
<dbReference type="PROSITE" id="PS50405">
    <property type="entry name" value="GST_CTER"/>
    <property type="match status" value="1"/>
</dbReference>
<evidence type="ECO:0000259" key="3">
    <source>
        <dbReference type="PROSITE" id="PS50404"/>
    </source>
</evidence>
<dbReference type="SFLD" id="SFLDS00019">
    <property type="entry name" value="Glutathione_Transferase_(cytos"/>
    <property type="match status" value="1"/>
</dbReference>
<name>A0A7H9BLB2_9NEIS</name>
<dbReference type="SUPFAM" id="SSF52833">
    <property type="entry name" value="Thioredoxin-like"/>
    <property type="match status" value="1"/>
</dbReference>
<dbReference type="SFLD" id="SFLDG00358">
    <property type="entry name" value="Main_(cytGST)"/>
    <property type="match status" value="1"/>
</dbReference>
<evidence type="ECO:0000313" key="6">
    <source>
        <dbReference type="Proteomes" id="UP000509597"/>
    </source>
</evidence>
<dbReference type="InterPro" id="IPR036249">
    <property type="entry name" value="Thioredoxin-like_sf"/>
</dbReference>
<reference evidence="5 6" key="1">
    <citation type="submission" date="2020-07" db="EMBL/GenBank/DDBJ databases">
        <title>Complete genome sequence of Chitinibacter sp. 2T18.</title>
        <authorList>
            <person name="Bae J.-W."/>
            <person name="Choi J.-W."/>
        </authorList>
    </citation>
    <scope>NUCLEOTIDE SEQUENCE [LARGE SCALE GENOMIC DNA]</scope>
    <source>
        <strain evidence="5 6">2T18</strain>
    </source>
</reference>
<accession>A0A7H9BLB2</accession>
<dbReference type="InterPro" id="IPR040079">
    <property type="entry name" value="Glutathione_S-Trfase"/>
</dbReference>
<organism evidence="5 6">
    <name type="scientific">Chitinibacter bivalviorum</name>
    <dbReference type="NCBI Taxonomy" id="2739434"/>
    <lineage>
        <taxon>Bacteria</taxon>
        <taxon>Pseudomonadati</taxon>
        <taxon>Pseudomonadota</taxon>
        <taxon>Betaproteobacteria</taxon>
        <taxon>Neisseriales</taxon>
        <taxon>Chitinibacteraceae</taxon>
        <taxon>Chitinibacter</taxon>
    </lineage>
</organism>
<dbReference type="Pfam" id="PF13417">
    <property type="entry name" value="GST_N_3"/>
    <property type="match status" value="1"/>
</dbReference>
<dbReference type="RefSeq" id="WP_179355816.1">
    <property type="nucleotide sequence ID" value="NZ_CP058627.1"/>
</dbReference>
<evidence type="ECO:0000256" key="2">
    <source>
        <dbReference type="ARBA" id="ARBA00022679"/>
    </source>
</evidence>
<evidence type="ECO:0000259" key="4">
    <source>
        <dbReference type="PROSITE" id="PS50405"/>
    </source>
</evidence>
<dbReference type="SUPFAM" id="SSF47616">
    <property type="entry name" value="GST C-terminal domain-like"/>
    <property type="match status" value="1"/>
</dbReference>
<dbReference type="SFLD" id="SFLDG01151">
    <property type="entry name" value="Main.2:_Nu-like"/>
    <property type="match status" value="1"/>
</dbReference>
<dbReference type="InterPro" id="IPR004045">
    <property type="entry name" value="Glutathione_S-Trfase_N"/>
</dbReference>
<dbReference type="Gene3D" id="3.40.30.10">
    <property type="entry name" value="Glutaredoxin"/>
    <property type="match status" value="1"/>
</dbReference>
<dbReference type="InterPro" id="IPR036282">
    <property type="entry name" value="Glutathione-S-Trfase_C_sf"/>
</dbReference>
<evidence type="ECO:0000313" key="5">
    <source>
        <dbReference type="EMBL" id="QLG89299.1"/>
    </source>
</evidence>
<dbReference type="PROSITE" id="PS50404">
    <property type="entry name" value="GST_NTER"/>
    <property type="match status" value="1"/>
</dbReference>
<dbReference type="PANTHER" id="PTHR44051">
    <property type="entry name" value="GLUTATHIONE S-TRANSFERASE-RELATED"/>
    <property type="match status" value="1"/>
</dbReference>
<dbReference type="KEGG" id="chiz:HQ393_14175"/>
<dbReference type="FunFam" id="3.40.30.10:FF:000039">
    <property type="entry name" value="Glutathione S-transferase domain"/>
    <property type="match status" value="1"/>
</dbReference>
<comment type="similarity">
    <text evidence="1">Belongs to the GST superfamily.</text>
</comment>
<dbReference type="Proteomes" id="UP000509597">
    <property type="component" value="Chromosome"/>
</dbReference>
<dbReference type="Gene3D" id="1.20.1050.10">
    <property type="match status" value="1"/>
</dbReference>
<dbReference type="AlphaFoldDB" id="A0A7H9BLB2"/>
<feature type="domain" description="GST C-terminal" evidence="4">
    <location>
        <begin position="89"/>
        <end position="208"/>
    </location>
</feature>
<dbReference type="GO" id="GO:0016740">
    <property type="term" value="F:transferase activity"/>
    <property type="evidence" value="ECO:0007669"/>
    <property type="project" value="UniProtKB-KW"/>
</dbReference>
<dbReference type="EMBL" id="CP058627">
    <property type="protein sequence ID" value="QLG89299.1"/>
    <property type="molecule type" value="Genomic_DNA"/>
</dbReference>
<dbReference type="PANTHER" id="PTHR44051:SF2">
    <property type="entry name" value="HYPOTHETICAL GLUTATHIONE S-TRANSFERASE LIKE PROTEIN"/>
    <property type="match status" value="1"/>
</dbReference>
<evidence type="ECO:0000256" key="1">
    <source>
        <dbReference type="ARBA" id="ARBA00007409"/>
    </source>
</evidence>
<dbReference type="InterPro" id="IPR004046">
    <property type="entry name" value="GST_C"/>
</dbReference>
<keyword evidence="6" id="KW-1185">Reference proteome</keyword>
<sequence>MIQLYEFALSGNCHKVRLMLSLLGIPYQSIAVNGATREHKSAAFLAKNPLGQVPVLVDGDVVLRDSQAILVYLARQYGAEQADFWLPSDPVGQAQAQAWLATAANEVTRGPNALRLFHKWGRNVALAEAETITPQLMAVLETTLCQQAWLAAPHITIADIALYPYIALSIEGKVVLEQYPSVCRWLARIEALPGYVDMPGIERQSPTN</sequence>
<feature type="domain" description="GST N-terminal" evidence="3">
    <location>
        <begin position="1"/>
        <end position="81"/>
    </location>
</feature>
<protein>
    <submittedName>
        <fullName evidence="5">Glutathione S-transferase family protein</fullName>
    </submittedName>
</protein>